<dbReference type="GeneID" id="105111649"/>
<dbReference type="AlphaFoldDB" id="A0AAJ6T678"/>
<name>A0AAJ6T678_POPEU</name>
<sequence>MLTNIGLAMECSSQTRKLVRGIGWRELGLSRNAAAQIGDVYGLGDGMSKRDRKTRLGYGRTRIGAVKEFSSADTRSLRADGNSAAQDLASLHADVNAAVQTLGPARSCEFGSEGIGACTQMRIRQRRNWGLHAEANLAMQDWGLHAVVNSAAQDLGSARRSELGSARLGSLHVDVHSAAQT</sequence>
<dbReference type="RefSeq" id="XP_011005375.1">
    <property type="nucleotide sequence ID" value="XM_011007073.1"/>
</dbReference>
<protein>
    <submittedName>
        <fullName evidence="2">Uncharacterized protein LOC105111649</fullName>
    </submittedName>
</protein>
<organism evidence="1 2">
    <name type="scientific">Populus euphratica</name>
    <name type="common">Euphrates poplar</name>
    <dbReference type="NCBI Taxonomy" id="75702"/>
    <lineage>
        <taxon>Eukaryota</taxon>
        <taxon>Viridiplantae</taxon>
        <taxon>Streptophyta</taxon>
        <taxon>Embryophyta</taxon>
        <taxon>Tracheophyta</taxon>
        <taxon>Spermatophyta</taxon>
        <taxon>Magnoliopsida</taxon>
        <taxon>eudicotyledons</taxon>
        <taxon>Gunneridae</taxon>
        <taxon>Pentapetalae</taxon>
        <taxon>rosids</taxon>
        <taxon>fabids</taxon>
        <taxon>Malpighiales</taxon>
        <taxon>Salicaceae</taxon>
        <taxon>Saliceae</taxon>
        <taxon>Populus</taxon>
    </lineage>
</organism>
<gene>
    <name evidence="2" type="primary">LOC105111649</name>
</gene>
<reference evidence="2" key="1">
    <citation type="submission" date="2025-08" db="UniProtKB">
        <authorList>
            <consortium name="RefSeq"/>
        </authorList>
    </citation>
    <scope>IDENTIFICATION</scope>
</reference>
<keyword evidence="1" id="KW-1185">Reference proteome</keyword>
<dbReference type="Proteomes" id="UP000694918">
    <property type="component" value="Unplaced"/>
</dbReference>
<accession>A0AAJ6T678</accession>
<evidence type="ECO:0000313" key="2">
    <source>
        <dbReference type="RefSeq" id="XP_011005375.1"/>
    </source>
</evidence>
<evidence type="ECO:0000313" key="1">
    <source>
        <dbReference type="Proteomes" id="UP000694918"/>
    </source>
</evidence>
<proteinExistence type="predicted"/>
<dbReference type="KEGG" id="peu:105111649"/>